<dbReference type="Pfam" id="PF00561">
    <property type="entry name" value="Abhydrolase_1"/>
    <property type="match status" value="1"/>
</dbReference>
<dbReference type="OrthoDB" id="5853561at2"/>
<evidence type="ECO:0000256" key="1">
    <source>
        <dbReference type="SAM" id="Phobius"/>
    </source>
</evidence>
<reference evidence="3 4" key="1">
    <citation type="submission" date="2019-04" db="EMBL/GenBank/DDBJ databases">
        <title>Thalassotalea guangxiensis sp. nov., isolated from sediment of the coastal wetland.</title>
        <authorList>
            <person name="Zheng S."/>
            <person name="Zhang D."/>
        </authorList>
    </citation>
    <scope>NUCLEOTIDE SEQUENCE [LARGE SCALE GENOMIC DNA]</scope>
    <source>
        <strain evidence="3 4">ZS-4</strain>
    </source>
</reference>
<protein>
    <submittedName>
        <fullName evidence="3">Alpha/beta hydrolase</fullName>
    </submittedName>
</protein>
<proteinExistence type="predicted"/>
<name>A0A4U1B7T1_9GAMM</name>
<sequence length="325" mass="37257">MDWRFITVPIKIVLTLLLSIILIYCAWVLIAFRDIPVENLERKYGGNNLQQVNIDGVNLRYKVEGSGPVVVLIHSHFYTMRQWQPWVDVLKDRFTLVRYDLTSHGLTGPDPKNDYSRARGAELLDGLINHLNIDKASIVGSSTGAGIAYYYAAEYPDKINKLVLINAPGMPKVSNKYMQRELPDWGGVLLYLLPESLFKPFLQAPVIDKKLITDSSVEEFHEMYRRDGNRMAEYQRLLQWDKSDISPLLNKITSQTLVMWGEDNPQLPVDHVQLFVEKLTNAPQVQQIIYPNIGHVIPLELPIRSAKDTAEFLETEHKLAREESE</sequence>
<evidence type="ECO:0000313" key="4">
    <source>
        <dbReference type="Proteomes" id="UP000307999"/>
    </source>
</evidence>
<comment type="caution">
    <text evidence="3">The sequence shown here is derived from an EMBL/GenBank/DDBJ whole genome shotgun (WGS) entry which is preliminary data.</text>
</comment>
<dbReference type="RefSeq" id="WP_136735050.1">
    <property type="nucleotide sequence ID" value="NZ_SWDB01000010.1"/>
</dbReference>
<dbReference type="EMBL" id="SWDB01000010">
    <property type="protein sequence ID" value="TKB46042.1"/>
    <property type="molecule type" value="Genomic_DNA"/>
</dbReference>
<keyword evidence="4" id="KW-1185">Reference proteome</keyword>
<dbReference type="InterPro" id="IPR029058">
    <property type="entry name" value="AB_hydrolase_fold"/>
</dbReference>
<dbReference type="AlphaFoldDB" id="A0A4U1B7T1"/>
<dbReference type="Gene3D" id="3.40.50.1820">
    <property type="entry name" value="alpha/beta hydrolase"/>
    <property type="match status" value="1"/>
</dbReference>
<feature type="domain" description="AB hydrolase-1" evidence="2">
    <location>
        <begin position="68"/>
        <end position="300"/>
    </location>
</feature>
<keyword evidence="3" id="KW-0378">Hydrolase</keyword>
<organism evidence="3 4">
    <name type="scientific">Thalassotalea mangrovi</name>
    <dbReference type="NCBI Taxonomy" id="2572245"/>
    <lineage>
        <taxon>Bacteria</taxon>
        <taxon>Pseudomonadati</taxon>
        <taxon>Pseudomonadota</taxon>
        <taxon>Gammaproteobacteria</taxon>
        <taxon>Alteromonadales</taxon>
        <taxon>Colwelliaceae</taxon>
        <taxon>Thalassotalea</taxon>
    </lineage>
</organism>
<dbReference type="PANTHER" id="PTHR43798">
    <property type="entry name" value="MONOACYLGLYCEROL LIPASE"/>
    <property type="match status" value="1"/>
</dbReference>
<dbReference type="PRINTS" id="PR00111">
    <property type="entry name" value="ABHYDROLASE"/>
</dbReference>
<keyword evidence="1" id="KW-0472">Membrane</keyword>
<evidence type="ECO:0000259" key="2">
    <source>
        <dbReference type="Pfam" id="PF00561"/>
    </source>
</evidence>
<keyword evidence="1" id="KW-1133">Transmembrane helix</keyword>
<dbReference type="InterPro" id="IPR050266">
    <property type="entry name" value="AB_hydrolase_sf"/>
</dbReference>
<evidence type="ECO:0000313" key="3">
    <source>
        <dbReference type="EMBL" id="TKB46042.1"/>
    </source>
</evidence>
<gene>
    <name evidence="3" type="ORF">E8M12_05285</name>
</gene>
<dbReference type="SUPFAM" id="SSF53474">
    <property type="entry name" value="alpha/beta-Hydrolases"/>
    <property type="match status" value="1"/>
</dbReference>
<accession>A0A4U1B7T1</accession>
<keyword evidence="1" id="KW-0812">Transmembrane</keyword>
<feature type="transmembrane region" description="Helical" evidence="1">
    <location>
        <begin position="12"/>
        <end position="32"/>
    </location>
</feature>
<dbReference type="InterPro" id="IPR000073">
    <property type="entry name" value="AB_hydrolase_1"/>
</dbReference>
<dbReference type="Proteomes" id="UP000307999">
    <property type="component" value="Unassembled WGS sequence"/>
</dbReference>
<dbReference type="GO" id="GO:0016787">
    <property type="term" value="F:hydrolase activity"/>
    <property type="evidence" value="ECO:0007669"/>
    <property type="project" value="UniProtKB-KW"/>
</dbReference>